<name>A0A1T1H8Y7_OCELI</name>
<feature type="transmembrane region" description="Helical" evidence="2">
    <location>
        <begin position="67"/>
        <end position="88"/>
    </location>
</feature>
<dbReference type="STRING" id="966.BTA35_0213880"/>
<keyword evidence="2" id="KW-0472">Membrane</keyword>
<dbReference type="AlphaFoldDB" id="A0A1T1H8Y7"/>
<comment type="caution">
    <text evidence="3">The sequence shown here is derived from an EMBL/GenBank/DDBJ whole genome shotgun (WGS) entry which is preliminary data.</text>
</comment>
<gene>
    <name evidence="3" type="ORF">BTA35_0213880</name>
</gene>
<keyword evidence="4" id="KW-1185">Reference proteome</keyword>
<evidence type="ECO:0000313" key="3">
    <source>
        <dbReference type="EMBL" id="OOV86302.1"/>
    </source>
</evidence>
<reference evidence="3" key="1">
    <citation type="submission" date="2017-02" db="EMBL/GenBank/DDBJ databases">
        <title>Draft Genome Sequence of the Salt Water Bacterium Oceanospirillum linum ATCC 11336.</title>
        <authorList>
            <person name="Trachtenberg A.M."/>
            <person name="Carney J.G."/>
            <person name="Linnane J.D."/>
            <person name="Rheaume B.A."/>
            <person name="Pitts N.L."/>
            <person name="Mykles D.L."/>
            <person name="Maclea K.S."/>
        </authorList>
    </citation>
    <scope>NUCLEOTIDE SEQUENCE [LARGE SCALE GENOMIC DNA]</scope>
    <source>
        <strain evidence="3">ATCC 11336</strain>
    </source>
</reference>
<keyword evidence="1" id="KW-0175">Coiled coil</keyword>
<dbReference type="RefSeq" id="WP_078320416.1">
    <property type="nucleotide sequence ID" value="NZ_FXTS01000008.1"/>
</dbReference>
<dbReference type="EMBL" id="MTSD02000007">
    <property type="protein sequence ID" value="OOV86302.1"/>
    <property type="molecule type" value="Genomic_DNA"/>
</dbReference>
<protein>
    <submittedName>
        <fullName evidence="3">Uncharacterized protein</fullName>
    </submittedName>
</protein>
<feature type="transmembrane region" description="Helical" evidence="2">
    <location>
        <begin position="39"/>
        <end position="55"/>
    </location>
</feature>
<proteinExistence type="predicted"/>
<feature type="transmembrane region" description="Helical" evidence="2">
    <location>
        <begin position="113"/>
        <end position="135"/>
    </location>
</feature>
<evidence type="ECO:0000256" key="1">
    <source>
        <dbReference type="SAM" id="Coils"/>
    </source>
</evidence>
<organism evidence="3 4">
    <name type="scientific">Oceanospirillum linum</name>
    <dbReference type="NCBI Taxonomy" id="966"/>
    <lineage>
        <taxon>Bacteria</taxon>
        <taxon>Pseudomonadati</taxon>
        <taxon>Pseudomonadota</taxon>
        <taxon>Gammaproteobacteria</taxon>
        <taxon>Oceanospirillales</taxon>
        <taxon>Oceanospirillaceae</taxon>
        <taxon>Oceanospirillum</taxon>
    </lineage>
</organism>
<keyword evidence="2" id="KW-0812">Transmembrane</keyword>
<evidence type="ECO:0000313" key="4">
    <source>
        <dbReference type="Proteomes" id="UP000190064"/>
    </source>
</evidence>
<sequence length="480" mass="54780">MSESYISGVTFFFFALGVVLLIAYLPLRFSMNSGFSGKLLVTAAISFISGFYVQYQNGLQVVDYELALFLISCAIAMWVSNFAVYNYGSGIDLFVEDRGLGDFSSFLRKTIKATVFVVPFVLVVNVLMQILFVSFKVDVDDEGNLVRASLIEHLGTFGDFFGGTLTPILTFVSIVLLLMTIRQTQSANKLSGEMLDQATKQLDITAREFERARLEHERTANALQEQERNQRIQQFENAYFTMLDRILSEQTNIRGAQEELLSLISVKVDEFSVESICNILLHTDGRVSKLNIMMYQLFKLIENDFPYYKVDDFLFGNTLEDFEAAKISASTENNKIKRRYYRQFRSFISDITLFYMFVNCSPVNVSFGKAFVDYNNFVTNSSFFEHLDFRVVIDLLNSYRVEVERELKSTESRFDELIEEVGSGGEIDQLDKDIKTMEAILATAPSKNDYIVTIKSFFDSYGPDSRAFGNSVYTKYLKQS</sequence>
<dbReference type="Proteomes" id="UP000190064">
    <property type="component" value="Unassembled WGS sequence"/>
</dbReference>
<feature type="coiled-coil region" evidence="1">
    <location>
        <begin position="195"/>
        <end position="229"/>
    </location>
</feature>
<accession>A0A1T1H8Y7</accession>
<keyword evidence="2" id="KW-1133">Transmembrane helix</keyword>
<feature type="transmembrane region" description="Helical" evidence="2">
    <location>
        <begin position="6"/>
        <end position="27"/>
    </location>
</feature>
<feature type="transmembrane region" description="Helical" evidence="2">
    <location>
        <begin position="160"/>
        <end position="181"/>
    </location>
</feature>
<evidence type="ECO:0000256" key="2">
    <source>
        <dbReference type="SAM" id="Phobius"/>
    </source>
</evidence>